<sequence>FRRLSYQHLMKEWYIRIKLRGPEDFEALVWLADLITYNLDDEALPALLDAFSLSGKKFNQVPYNQDVGNMTSLLLNCLLKVNGDQDAFNERLVNAGLSTELDLLARHLASLASQDD</sequence>
<feature type="non-terminal residue" evidence="1">
    <location>
        <position position="116"/>
    </location>
</feature>
<reference evidence="1" key="1">
    <citation type="submission" date="2022-03" db="EMBL/GenBank/DDBJ databases">
        <authorList>
            <person name="Martin C."/>
        </authorList>
    </citation>
    <scope>NUCLEOTIDE SEQUENCE</scope>
</reference>
<comment type="caution">
    <text evidence="1">The sequence shown here is derived from an EMBL/GenBank/DDBJ whole genome shotgun (WGS) entry which is preliminary data.</text>
</comment>
<keyword evidence="2" id="KW-1185">Reference proteome</keyword>
<dbReference type="Proteomes" id="UP000749559">
    <property type="component" value="Unassembled WGS sequence"/>
</dbReference>
<protein>
    <submittedName>
        <fullName evidence="1">Uncharacterized protein</fullName>
    </submittedName>
</protein>
<organism evidence="1 2">
    <name type="scientific">Owenia fusiformis</name>
    <name type="common">Polychaete worm</name>
    <dbReference type="NCBI Taxonomy" id="6347"/>
    <lineage>
        <taxon>Eukaryota</taxon>
        <taxon>Metazoa</taxon>
        <taxon>Spiralia</taxon>
        <taxon>Lophotrochozoa</taxon>
        <taxon>Annelida</taxon>
        <taxon>Polychaeta</taxon>
        <taxon>Sedentaria</taxon>
        <taxon>Canalipalpata</taxon>
        <taxon>Sabellida</taxon>
        <taxon>Oweniida</taxon>
        <taxon>Oweniidae</taxon>
        <taxon>Owenia</taxon>
    </lineage>
</organism>
<feature type="non-terminal residue" evidence="1">
    <location>
        <position position="1"/>
    </location>
</feature>
<dbReference type="AlphaFoldDB" id="A0A8S4Q4U6"/>
<name>A0A8S4Q4U6_OWEFU</name>
<proteinExistence type="predicted"/>
<gene>
    <name evidence="1" type="ORF">OFUS_LOCUS22987</name>
</gene>
<evidence type="ECO:0000313" key="1">
    <source>
        <dbReference type="EMBL" id="CAH1798914.1"/>
    </source>
</evidence>
<evidence type="ECO:0000313" key="2">
    <source>
        <dbReference type="Proteomes" id="UP000749559"/>
    </source>
</evidence>
<dbReference type="EMBL" id="CAIIXF020000011">
    <property type="protein sequence ID" value="CAH1798914.1"/>
    <property type="molecule type" value="Genomic_DNA"/>
</dbReference>
<accession>A0A8S4Q4U6</accession>